<dbReference type="GO" id="GO:0003677">
    <property type="term" value="F:DNA binding"/>
    <property type="evidence" value="ECO:0007669"/>
    <property type="project" value="InterPro"/>
</dbReference>
<dbReference type="CDD" id="cd12148">
    <property type="entry name" value="fungal_TF_MHR"/>
    <property type="match status" value="1"/>
</dbReference>
<accession>A0AAJ0BVM5</accession>
<dbReference type="GeneID" id="85313814"/>
<dbReference type="PANTHER" id="PTHR46910">
    <property type="entry name" value="TRANSCRIPTION FACTOR PDR1"/>
    <property type="match status" value="1"/>
</dbReference>
<proteinExistence type="predicted"/>
<dbReference type="CDD" id="cd00067">
    <property type="entry name" value="GAL4"/>
    <property type="match status" value="1"/>
</dbReference>
<gene>
    <name evidence="5" type="ORF">QBC33DRAFT_571842</name>
</gene>
<dbReference type="SMART" id="SM00906">
    <property type="entry name" value="Fungal_trans"/>
    <property type="match status" value="1"/>
</dbReference>
<dbReference type="GO" id="GO:0008270">
    <property type="term" value="F:zinc ion binding"/>
    <property type="evidence" value="ECO:0007669"/>
    <property type="project" value="InterPro"/>
</dbReference>
<dbReference type="InterPro" id="IPR007219">
    <property type="entry name" value="XnlR_reg_dom"/>
</dbReference>
<keyword evidence="2" id="KW-0539">Nucleus</keyword>
<dbReference type="InterPro" id="IPR036864">
    <property type="entry name" value="Zn2-C6_fun-type_DNA-bd_sf"/>
</dbReference>
<feature type="compositionally biased region" description="Acidic residues" evidence="3">
    <location>
        <begin position="162"/>
        <end position="180"/>
    </location>
</feature>
<evidence type="ECO:0000313" key="5">
    <source>
        <dbReference type="EMBL" id="KAK1765293.1"/>
    </source>
</evidence>
<dbReference type="InterPro" id="IPR001138">
    <property type="entry name" value="Zn2Cys6_DnaBD"/>
</dbReference>
<feature type="compositionally biased region" description="Gly residues" evidence="3">
    <location>
        <begin position="145"/>
        <end position="161"/>
    </location>
</feature>
<dbReference type="Proteomes" id="UP001244011">
    <property type="component" value="Unassembled WGS sequence"/>
</dbReference>
<reference evidence="5" key="1">
    <citation type="submission" date="2023-06" db="EMBL/GenBank/DDBJ databases">
        <title>Genome-scale phylogeny and comparative genomics of the fungal order Sordariales.</title>
        <authorList>
            <consortium name="Lawrence Berkeley National Laboratory"/>
            <person name="Hensen N."/>
            <person name="Bonometti L."/>
            <person name="Westerberg I."/>
            <person name="Brannstrom I.O."/>
            <person name="Guillou S."/>
            <person name="Cros-Aarteil S."/>
            <person name="Calhoun S."/>
            <person name="Haridas S."/>
            <person name="Kuo A."/>
            <person name="Mondo S."/>
            <person name="Pangilinan J."/>
            <person name="Riley R."/>
            <person name="Labutti K."/>
            <person name="Andreopoulos B."/>
            <person name="Lipzen A."/>
            <person name="Chen C."/>
            <person name="Yanf M."/>
            <person name="Daum C."/>
            <person name="Ng V."/>
            <person name="Clum A."/>
            <person name="Steindorff A."/>
            <person name="Ohm R."/>
            <person name="Martin F."/>
            <person name="Silar P."/>
            <person name="Natvig D."/>
            <person name="Lalanne C."/>
            <person name="Gautier V."/>
            <person name="Ament-Velasquez S.L."/>
            <person name="Kruys A."/>
            <person name="Hutchinson M.I."/>
            <person name="Powell A.J."/>
            <person name="Barry K."/>
            <person name="Miller A.N."/>
            <person name="Grigoriev I.V."/>
            <person name="Debuchy R."/>
            <person name="Gladieux P."/>
            <person name="Thoren M.H."/>
            <person name="Johannesson H."/>
        </authorList>
    </citation>
    <scope>NUCLEOTIDE SEQUENCE</scope>
    <source>
        <strain evidence="5">8032-3</strain>
    </source>
</reference>
<keyword evidence="1" id="KW-0479">Metal-binding</keyword>
<feature type="region of interest" description="Disordered" evidence="3">
    <location>
        <begin position="75"/>
        <end position="180"/>
    </location>
</feature>
<dbReference type="Pfam" id="PF04082">
    <property type="entry name" value="Fungal_trans"/>
    <property type="match status" value="1"/>
</dbReference>
<organism evidence="5 6">
    <name type="scientific">Phialemonium atrogriseum</name>
    <dbReference type="NCBI Taxonomy" id="1093897"/>
    <lineage>
        <taxon>Eukaryota</taxon>
        <taxon>Fungi</taxon>
        <taxon>Dikarya</taxon>
        <taxon>Ascomycota</taxon>
        <taxon>Pezizomycotina</taxon>
        <taxon>Sordariomycetes</taxon>
        <taxon>Sordariomycetidae</taxon>
        <taxon>Cephalothecales</taxon>
        <taxon>Cephalothecaceae</taxon>
        <taxon>Phialemonium</taxon>
    </lineage>
</organism>
<evidence type="ECO:0000256" key="1">
    <source>
        <dbReference type="ARBA" id="ARBA00022723"/>
    </source>
</evidence>
<evidence type="ECO:0000256" key="3">
    <source>
        <dbReference type="SAM" id="MobiDB-lite"/>
    </source>
</evidence>
<dbReference type="RefSeq" id="XP_060281506.1">
    <property type="nucleotide sequence ID" value="XM_060430627.1"/>
</dbReference>
<protein>
    <submittedName>
        <fullName evidence="5">Fungal-specific transcription factor domain-containing protein</fullName>
    </submittedName>
</protein>
<feature type="compositionally biased region" description="Gly residues" evidence="3">
    <location>
        <begin position="860"/>
        <end position="872"/>
    </location>
</feature>
<dbReference type="PROSITE" id="PS00463">
    <property type="entry name" value="ZN2_CY6_FUNGAL_1"/>
    <property type="match status" value="1"/>
</dbReference>
<dbReference type="GO" id="GO:0000981">
    <property type="term" value="F:DNA-binding transcription factor activity, RNA polymerase II-specific"/>
    <property type="evidence" value="ECO:0007669"/>
    <property type="project" value="InterPro"/>
</dbReference>
<dbReference type="SMART" id="SM00066">
    <property type="entry name" value="GAL4"/>
    <property type="match status" value="1"/>
</dbReference>
<dbReference type="InterPro" id="IPR050987">
    <property type="entry name" value="AtrR-like"/>
</dbReference>
<dbReference type="Pfam" id="PF00172">
    <property type="entry name" value="Zn_clus"/>
    <property type="match status" value="1"/>
</dbReference>
<evidence type="ECO:0000259" key="4">
    <source>
        <dbReference type="PROSITE" id="PS50048"/>
    </source>
</evidence>
<feature type="compositionally biased region" description="Basic and acidic residues" evidence="3">
    <location>
        <begin position="100"/>
        <end position="112"/>
    </location>
</feature>
<feature type="region of interest" description="Disordered" evidence="3">
    <location>
        <begin position="847"/>
        <end position="896"/>
    </location>
</feature>
<dbReference type="SUPFAM" id="SSF57701">
    <property type="entry name" value="Zn2/Cys6 DNA-binding domain"/>
    <property type="match status" value="1"/>
</dbReference>
<dbReference type="Gene3D" id="4.10.240.10">
    <property type="entry name" value="Zn(2)-C6 fungal-type DNA-binding domain"/>
    <property type="match status" value="1"/>
</dbReference>
<name>A0AAJ0BVM5_9PEZI</name>
<feature type="domain" description="Zn(2)-C6 fungal-type" evidence="4">
    <location>
        <begin position="43"/>
        <end position="72"/>
    </location>
</feature>
<dbReference type="PROSITE" id="PS50048">
    <property type="entry name" value="ZN2_CY6_FUNGAL_2"/>
    <property type="match status" value="1"/>
</dbReference>
<comment type="caution">
    <text evidence="5">The sequence shown here is derived from an EMBL/GenBank/DDBJ whole genome shotgun (WGS) entry which is preliminary data.</text>
</comment>
<evidence type="ECO:0000313" key="6">
    <source>
        <dbReference type="Proteomes" id="UP001244011"/>
    </source>
</evidence>
<dbReference type="AlphaFoldDB" id="A0AAJ0BVM5"/>
<keyword evidence="6" id="KW-1185">Reference proteome</keyword>
<dbReference type="GO" id="GO:0006351">
    <property type="term" value="P:DNA-templated transcription"/>
    <property type="evidence" value="ECO:0007669"/>
    <property type="project" value="InterPro"/>
</dbReference>
<dbReference type="EMBL" id="MU839016">
    <property type="protein sequence ID" value="KAK1765293.1"/>
    <property type="molecule type" value="Genomic_DNA"/>
</dbReference>
<evidence type="ECO:0000256" key="2">
    <source>
        <dbReference type="ARBA" id="ARBA00023242"/>
    </source>
</evidence>
<sequence length="993" mass="107166">MSSTINVCLEAQTAELAPQQSPSVRAGDHSEDSFATTRQIVRACVRCRKQKSKCDAFRPCSMCVKAGVECISRSHNHRSRSDGAGSEVQHNVRLASSNPPEERPAKVRRLDTSGHPSGDTPVVARARQISPTRHVLRAESAYSGQAGGGTGSPERGGGDGNGDGDGDGVGGEDGDVNIEGRDEDDAGIIEVKEANMNTNLFALTPGHLMESTNPSEQQQEGYGSPAALLATRLGLVAGDRGGETMESPSATSSIIDPQYRAVLPWSHSRASAASLLAHLPPRPVADYLVAVYFNTVHWFMVVLHEGHFLHHYKSMMDLYDQDPKLVFNTDEDFTFSVLVLTVIVLGGRYTSIHSARAKRCKEIYAGICRTSQQPYGVGSSAAADGNGNGNGNGNEFDIVNTTSQLFSVVRSNTTDNLACGTLATVQSLLLLGSLCLFHGESNLAWAYSGSTIRTAQALGLHRDGSERRWKSPYYQRMAHAERCQLRRRLFWAVHTADRFLAMCYGLPLVMSDDDCLAGTPCEDDVYPLPGCSSFLMIEDDLAGPTPTGGGGGGGGPVTLLTYQTYKLHVYIILGEIISCLYRPSSGGRNPILSKFEPAASAPEALQQPKAEGLIETAQRLEAKLRNWHNDLPAALRLSDDMSYPPYNGLVAIDGDDNDNDNNDDDEIIIPASDDLLKGCEATQQRRRRIRNGIYGMQALLLQLAYDNALILIHRPILALRSSNSNQQPTRDAFSRSVDACWRAALRISRIGGHHIFGRGQQAHAVSYVGIHLFTAGVVLSVFANSDPLSRRAWEAKQGLRRIIRMQRRLRRKVVVSGQGLALLENLAREVVRKEIAEILAHDEDADARGAGQGVDEAGRGRGSGSGGNGIWNGNGRVNAAAASQREPSPWGRGGTTEAAAWQAAAVGLDRPSQFAFPDTSVGQPPEPPGGLMTGFIDDSMFDKDMFNESVLDIEKLLSDSQFLSASEAGTSNDFAFPNTGAQATSGIWWFSSE</sequence>
<dbReference type="PANTHER" id="PTHR46910:SF17">
    <property type="entry name" value="SCFA-RELATED"/>
    <property type="match status" value="1"/>
</dbReference>